<accession>A0ABN7YLG4</accession>
<gene>
    <name evidence="1" type="ORF">LMG21510_01959</name>
</gene>
<dbReference type="Proteomes" id="UP000721236">
    <property type="component" value="Unassembled WGS sequence"/>
</dbReference>
<comment type="caution">
    <text evidence="1">The sequence shown here is derived from an EMBL/GenBank/DDBJ whole genome shotgun (WGS) entry which is preliminary data.</text>
</comment>
<dbReference type="InterPro" id="IPR019596">
    <property type="entry name" value="Phage_Mu_GpM_tail_tub"/>
</dbReference>
<dbReference type="Pfam" id="PF10618">
    <property type="entry name" value="Tail_tube"/>
    <property type="match status" value="1"/>
</dbReference>
<proteinExistence type="predicted"/>
<dbReference type="RefSeq" id="WP_224041407.1">
    <property type="nucleotide sequence ID" value="NZ_CAJZAH010000002.1"/>
</dbReference>
<sequence length="119" mass="12732">MAKRIAGACFVKTDGDQLEIKGGVEISAADVTRETVMSTKGVAGFKEMPRAPSLKVTALFTNDFPLETLREGSDMTITAELANGKVFTLSGAYLIGEPTIKGEEGEIDLEFEGSKGIWQ</sequence>
<organism evidence="1 2">
    <name type="scientific">Cupriavidus respiraculi</name>
    <dbReference type="NCBI Taxonomy" id="195930"/>
    <lineage>
        <taxon>Bacteria</taxon>
        <taxon>Pseudomonadati</taxon>
        <taxon>Pseudomonadota</taxon>
        <taxon>Betaproteobacteria</taxon>
        <taxon>Burkholderiales</taxon>
        <taxon>Burkholderiaceae</taxon>
        <taxon>Cupriavidus</taxon>
    </lineage>
</organism>
<name>A0ABN7YLG4_9BURK</name>
<reference evidence="1 2" key="1">
    <citation type="submission" date="2021-08" db="EMBL/GenBank/DDBJ databases">
        <authorList>
            <person name="Peeters C."/>
        </authorList>
    </citation>
    <scope>NUCLEOTIDE SEQUENCE [LARGE SCALE GENOMIC DNA]</scope>
    <source>
        <strain evidence="1 2">LMG 21510</strain>
    </source>
</reference>
<evidence type="ECO:0008006" key="3">
    <source>
        <dbReference type="Google" id="ProtNLM"/>
    </source>
</evidence>
<evidence type="ECO:0000313" key="1">
    <source>
        <dbReference type="EMBL" id="CAG9172392.1"/>
    </source>
</evidence>
<keyword evidence="2" id="KW-1185">Reference proteome</keyword>
<evidence type="ECO:0000313" key="2">
    <source>
        <dbReference type="Proteomes" id="UP000721236"/>
    </source>
</evidence>
<protein>
    <recommendedName>
        <fullName evidence="3">Phage tail tube protein</fullName>
    </recommendedName>
</protein>
<dbReference type="EMBL" id="CAJZAH010000002">
    <property type="protein sequence ID" value="CAG9172392.1"/>
    <property type="molecule type" value="Genomic_DNA"/>
</dbReference>